<feature type="region of interest" description="Disordered" evidence="1">
    <location>
        <begin position="111"/>
        <end position="233"/>
    </location>
</feature>
<feature type="compositionally biased region" description="Low complexity" evidence="1">
    <location>
        <begin position="144"/>
        <end position="155"/>
    </location>
</feature>
<organism evidence="3 4">
    <name type="scientific">Viridothelium virens</name>
    <name type="common">Speckled blister lichen</name>
    <name type="synonym">Trypethelium virens</name>
    <dbReference type="NCBI Taxonomy" id="1048519"/>
    <lineage>
        <taxon>Eukaryota</taxon>
        <taxon>Fungi</taxon>
        <taxon>Dikarya</taxon>
        <taxon>Ascomycota</taxon>
        <taxon>Pezizomycotina</taxon>
        <taxon>Dothideomycetes</taxon>
        <taxon>Dothideomycetes incertae sedis</taxon>
        <taxon>Trypetheliales</taxon>
        <taxon>Trypetheliaceae</taxon>
        <taxon>Viridothelium</taxon>
    </lineage>
</organism>
<proteinExistence type="predicted"/>
<feature type="compositionally biased region" description="Pro residues" evidence="1">
    <location>
        <begin position="126"/>
        <end position="136"/>
    </location>
</feature>
<dbReference type="EMBL" id="ML991772">
    <property type="protein sequence ID" value="KAF2239541.1"/>
    <property type="molecule type" value="Genomic_DNA"/>
</dbReference>
<reference evidence="3" key="1">
    <citation type="journal article" date="2020" name="Stud. Mycol.">
        <title>101 Dothideomycetes genomes: a test case for predicting lifestyles and emergence of pathogens.</title>
        <authorList>
            <person name="Haridas S."/>
            <person name="Albert R."/>
            <person name="Binder M."/>
            <person name="Bloem J."/>
            <person name="Labutti K."/>
            <person name="Salamov A."/>
            <person name="Andreopoulos B."/>
            <person name="Baker S."/>
            <person name="Barry K."/>
            <person name="Bills G."/>
            <person name="Bluhm B."/>
            <person name="Cannon C."/>
            <person name="Castanera R."/>
            <person name="Culley D."/>
            <person name="Daum C."/>
            <person name="Ezra D."/>
            <person name="Gonzalez J."/>
            <person name="Henrissat B."/>
            <person name="Kuo A."/>
            <person name="Liang C."/>
            <person name="Lipzen A."/>
            <person name="Lutzoni F."/>
            <person name="Magnuson J."/>
            <person name="Mondo S."/>
            <person name="Nolan M."/>
            <person name="Ohm R."/>
            <person name="Pangilinan J."/>
            <person name="Park H.-J."/>
            <person name="Ramirez L."/>
            <person name="Alfaro M."/>
            <person name="Sun H."/>
            <person name="Tritt A."/>
            <person name="Yoshinaga Y."/>
            <person name="Zwiers L.-H."/>
            <person name="Turgeon B."/>
            <person name="Goodwin S."/>
            <person name="Spatafora J."/>
            <person name="Crous P."/>
            <person name="Grigoriev I."/>
        </authorList>
    </citation>
    <scope>NUCLEOTIDE SEQUENCE</scope>
    <source>
        <strain evidence="3">Tuck. ex Michener</strain>
    </source>
</reference>
<feature type="compositionally biased region" description="Gly residues" evidence="1">
    <location>
        <begin position="690"/>
        <end position="701"/>
    </location>
</feature>
<dbReference type="AlphaFoldDB" id="A0A6A6HNG8"/>
<dbReference type="PANTHER" id="PTHR39611:SF1">
    <property type="entry name" value="HYDROXYPROLINE-RICH GLYCOPROTEIN DZ-HRGP"/>
    <property type="match status" value="1"/>
</dbReference>
<feature type="compositionally biased region" description="Low complexity" evidence="1">
    <location>
        <begin position="55"/>
        <end position="76"/>
    </location>
</feature>
<evidence type="ECO:0000313" key="4">
    <source>
        <dbReference type="Proteomes" id="UP000800092"/>
    </source>
</evidence>
<feature type="compositionally biased region" description="Low complexity" evidence="1">
    <location>
        <begin position="526"/>
        <end position="536"/>
    </location>
</feature>
<protein>
    <recommendedName>
        <fullName evidence="2">DUF7514 domain-containing protein</fullName>
    </recommendedName>
</protein>
<evidence type="ECO:0000259" key="2">
    <source>
        <dbReference type="Pfam" id="PF24355"/>
    </source>
</evidence>
<feature type="region of interest" description="Disordered" evidence="1">
    <location>
        <begin position="413"/>
        <end position="490"/>
    </location>
</feature>
<feature type="compositionally biased region" description="Gly residues" evidence="1">
    <location>
        <begin position="750"/>
        <end position="763"/>
    </location>
</feature>
<gene>
    <name evidence="3" type="ORF">EV356DRAFT_528136</name>
</gene>
<feature type="compositionally biased region" description="Polar residues" evidence="1">
    <location>
        <begin position="537"/>
        <end position="560"/>
    </location>
</feature>
<dbReference type="Proteomes" id="UP000800092">
    <property type="component" value="Unassembled WGS sequence"/>
</dbReference>
<feature type="compositionally biased region" description="Low complexity" evidence="1">
    <location>
        <begin position="221"/>
        <end position="230"/>
    </location>
</feature>
<feature type="compositionally biased region" description="Pro residues" evidence="1">
    <location>
        <begin position="793"/>
        <end position="802"/>
    </location>
</feature>
<feature type="region of interest" description="Disordered" evidence="1">
    <location>
        <begin position="717"/>
        <end position="802"/>
    </location>
</feature>
<sequence>MAYAEGRRSPFEQQPSHHSPQNQDYPESTSNPSPFQQLSSRPPPQQLNEPRPRSRANSARSDASSQPYQSQSQPQPINEAVNYAFDRSDAAHKVDPGLVAQITEQVINSLKASGFNGASQSHQKPYQPPPPPPPPQQSVRPNRRYSYTPRSPSSTDASIPPRFTPPSPHRPDHTSSFGSSDSTDSPVEELQRKENLKSRKPREKMPSPPPNIDGTSDRRSSYASHRSSISQEETTLEKIWQPLFDEEGKPTERLSSFLRGLAIHIIEDFEPRHSIVITPAKMLKFYELSRVQDERYPYPIIFSKIPNSSISRMYRELRCHHHLVQHAHHEVPTIPGLTTWGFEMWLMTMIRAHPDTEFERLAKCVLEMPISNADHRAERFPKELSRRLFPKKEDSFSQQRLAAAMAVDSSIPPSQYRAQNFPPPPSVGSTATASSFTERERTPYAGPSKAGSVASADSSYEEDSRSTASYNSSSSVQIERERKPYSAQVGGGKVYNEDIIASLHQTGPPRHNSVGPGAFSTGGEQSSSYSNGSLHSHTPTPTQKVPNPTNASIPNRSQSVRAEATMRPLQRESTQPSVQAAQAGFPPITHSQSAGIDIPPPPPGSGRHYRTNSQVGGRRPRSPSFASANGQPPLGSSAPGGPGMQRGQNVFVRSDGNMSEIPSGWYASNLHGDNAIDDDETRPHSNANGPGFGSGPGGMGRRAGIRAHAQSVAVDAMGHYGVSPGGPPPPIPPGSVPPMATGRDRSATAGGTGTPMGGPGMMGMDGRPGANGYEARGNAYDDDHPRRLNSNYFPPPPPNTRY</sequence>
<feature type="compositionally biased region" description="Polar residues" evidence="1">
    <location>
        <begin position="427"/>
        <end position="436"/>
    </location>
</feature>
<feature type="compositionally biased region" description="Pro residues" evidence="1">
    <location>
        <begin position="725"/>
        <end position="736"/>
    </location>
</feature>
<dbReference type="InterPro" id="IPR055936">
    <property type="entry name" value="DUF7514"/>
</dbReference>
<dbReference type="OrthoDB" id="5413703at2759"/>
<evidence type="ECO:0000313" key="3">
    <source>
        <dbReference type="EMBL" id="KAF2239541.1"/>
    </source>
</evidence>
<dbReference type="PANTHER" id="PTHR39611">
    <property type="entry name" value="HYDROXYPROLINE-RICH GLYCOPROTEIN DZ-HRGP-RELATED"/>
    <property type="match status" value="1"/>
</dbReference>
<evidence type="ECO:0000256" key="1">
    <source>
        <dbReference type="SAM" id="MobiDB-lite"/>
    </source>
</evidence>
<feature type="domain" description="DUF7514" evidence="2">
    <location>
        <begin position="242"/>
        <end position="404"/>
    </location>
</feature>
<feature type="compositionally biased region" description="Low complexity" evidence="1">
    <location>
        <begin position="466"/>
        <end position="475"/>
    </location>
</feature>
<accession>A0A6A6HNG8</accession>
<name>A0A6A6HNG8_VIRVR</name>
<feature type="region of interest" description="Disordered" evidence="1">
    <location>
        <begin position="504"/>
        <end position="702"/>
    </location>
</feature>
<feature type="region of interest" description="Disordered" evidence="1">
    <location>
        <begin position="1"/>
        <end position="84"/>
    </location>
</feature>
<feature type="compositionally biased region" description="Polar residues" evidence="1">
    <location>
        <begin position="11"/>
        <end position="31"/>
    </location>
</feature>
<dbReference type="Pfam" id="PF24355">
    <property type="entry name" value="DUF7514"/>
    <property type="match status" value="1"/>
</dbReference>
<feature type="compositionally biased region" description="Polar residues" evidence="1">
    <location>
        <begin position="571"/>
        <end position="580"/>
    </location>
</feature>
<feature type="compositionally biased region" description="Basic and acidic residues" evidence="1">
    <location>
        <begin position="1"/>
        <end position="10"/>
    </location>
</feature>
<feature type="compositionally biased region" description="Low complexity" evidence="1">
    <location>
        <begin position="174"/>
        <end position="185"/>
    </location>
</feature>
<keyword evidence="4" id="KW-1185">Reference proteome</keyword>
<feature type="compositionally biased region" description="Polar residues" evidence="1">
    <location>
        <begin position="111"/>
        <end position="124"/>
    </location>
</feature>